<dbReference type="EMBL" id="CP059693">
    <property type="protein sequence ID" value="WDE10512.1"/>
    <property type="molecule type" value="Genomic_DNA"/>
</dbReference>
<dbReference type="Proteomes" id="UP001215231">
    <property type="component" value="Chromosome"/>
</dbReference>
<feature type="signal peptide" evidence="1">
    <location>
        <begin position="1"/>
        <end position="18"/>
    </location>
</feature>
<keyword evidence="3" id="KW-1185">Reference proteome</keyword>
<gene>
    <name evidence="2" type="ORF">H3N35_19925</name>
</gene>
<dbReference type="RefSeq" id="WP_274050549.1">
    <property type="nucleotide sequence ID" value="NZ_CP059693.1"/>
</dbReference>
<evidence type="ECO:0008006" key="4">
    <source>
        <dbReference type="Google" id="ProtNLM"/>
    </source>
</evidence>
<evidence type="ECO:0000256" key="1">
    <source>
        <dbReference type="SAM" id="SignalP"/>
    </source>
</evidence>
<accession>A0ABY7VC91</accession>
<evidence type="ECO:0000313" key="3">
    <source>
        <dbReference type="Proteomes" id="UP001215231"/>
    </source>
</evidence>
<proteinExistence type="predicted"/>
<protein>
    <recommendedName>
        <fullName evidence="4">Secreted protein</fullName>
    </recommendedName>
</protein>
<keyword evidence="1" id="KW-0732">Signal</keyword>
<organism evidence="2 3">
    <name type="scientific">Thalassomonas haliotis</name>
    <dbReference type="NCBI Taxonomy" id="485448"/>
    <lineage>
        <taxon>Bacteria</taxon>
        <taxon>Pseudomonadati</taxon>
        <taxon>Pseudomonadota</taxon>
        <taxon>Gammaproteobacteria</taxon>
        <taxon>Alteromonadales</taxon>
        <taxon>Colwelliaceae</taxon>
        <taxon>Thalassomonas</taxon>
    </lineage>
</organism>
<name>A0ABY7VC91_9GAMM</name>
<sequence length="169" mass="19587">MIKFLVLLFLLMSGFSLASSPDPLRELRCSGGQACFSRHLTALAQAEDEIFQSLNKQFFPDLLRYDSVPVSFCDPENKHCMKPAVLFYRQRDTGEKFLIVDGLNDSRPQIMSLLNPQWQQERLYHVVGAFFTGYRLSDAGLQIRYLRCSRHVCREKTQVVAVKQVHYEY</sequence>
<reference evidence="2 3" key="1">
    <citation type="journal article" date="2022" name="Mar. Drugs">
        <title>Bioassay-Guided Fractionation Leads to the Detection of Cholic Acid Generated by the Rare Thalassomonas sp.</title>
        <authorList>
            <person name="Pheiffer F."/>
            <person name="Schneider Y.K."/>
            <person name="Hansen E.H."/>
            <person name="Andersen J.H."/>
            <person name="Isaksson J."/>
            <person name="Busche T."/>
            <person name="R C."/>
            <person name="Kalinowski J."/>
            <person name="Zyl L.V."/>
            <person name="Trindade M."/>
        </authorList>
    </citation>
    <scope>NUCLEOTIDE SEQUENCE [LARGE SCALE GENOMIC DNA]</scope>
    <source>
        <strain evidence="2 3">A5K-61T</strain>
    </source>
</reference>
<evidence type="ECO:0000313" key="2">
    <source>
        <dbReference type="EMBL" id="WDE10512.1"/>
    </source>
</evidence>
<feature type="chain" id="PRO_5047076975" description="Secreted protein" evidence="1">
    <location>
        <begin position="19"/>
        <end position="169"/>
    </location>
</feature>